<reference evidence="5 6" key="1">
    <citation type="submission" date="2019-01" db="EMBL/GenBank/DDBJ databases">
        <authorList>
            <person name="Deng T."/>
        </authorList>
    </citation>
    <scope>NUCLEOTIDE SEQUENCE [LARGE SCALE GENOMIC DNA]</scope>
    <source>
        <strain evidence="5 6">F8825</strain>
    </source>
</reference>
<dbReference type="InterPro" id="IPR011991">
    <property type="entry name" value="ArsR-like_HTH"/>
</dbReference>
<evidence type="ECO:0000313" key="6">
    <source>
        <dbReference type="Proteomes" id="UP000291088"/>
    </source>
</evidence>
<dbReference type="PANTHER" id="PTHR33154:SF33">
    <property type="entry name" value="TRANSCRIPTIONAL REPRESSOR SDPR"/>
    <property type="match status" value="1"/>
</dbReference>
<dbReference type="GO" id="GO:0003677">
    <property type="term" value="F:DNA binding"/>
    <property type="evidence" value="ECO:0007669"/>
    <property type="project" value="UniProtKB-KW"/>
</dbReference>
<dbReference type="PANTHER" id="PTHR33154">
    <property type="entry name" value="TRANSCRIPTIONAL REGULATOR, ARSR FAMILY"/>
    <property type="match status" value="1"/>
</dbReference>
<sequence>MMKEAIFSALANPVRRKVVMLLLSRERSAGSIAEAFDISRSAVSEHLGVLRQAQLVQEIKVGRERIYSLNAEPLVALRDWLAPYEDYWKARLADLARDLEETNE</sequence>
<dbReference type="InterPro" id="IPR036390">
    <property type="entry name" value="WH_DNA-bd_sf"/>
</dbReference>
<keyword evidence="3" id="KW-0804">Transcription</keyword>
<dbReference type="CDD" id="cd00090">
    <property type="entry name" value="HTH_ARSR"/>
    <property type="match status" value="1"/>
</dbReference>
<evidence type="ECO:0000259" key="4">
    <source>
        <dbReference type="PROSITE" id="PS50987"/>
    </source>
</evidence>
<dbReference type="GO" id="GO:0003700">
    <property type="term" value="F:DNA-binding transcription factor activity"/>
    <property type="evidence" value="ECO:0007669"/>
    <property type="project" value="InterPro"/>
</dbReference>
<evidence type="ECO:0000313" key="5">
    <source>
        <dbReference type="EMBL" id="RYC27852.1"/>
    </source>
</evidence>
<keyword evidence="6" id="KW-1185">Reference proteome</keyword>
<organism evidence="5 6">
    <name type="scientific">Ciceribacter ferrooxidans</name>
    <dbReference type="NCBI Taxonomy" id="2509717"/>
    <lineage>
        <taxon>Bacteria</taxon>
        <taxon>Pseudomonadati</taxon>
        <taxon>Pseudomonadota</taxon>
        <taxon>Alphaproteobacteria</taxon>
        <taxon>Hyphomicrobiales</taxon>
        <taxon>Rhizobiaceae</taxon>
        <taxon>Ciceribacter</taxon>
    </lineage>
</organism>
<name>A0A4Q2TWY8_9HYPH</name>
<dbReference type="OrthoDB" id="9790747at2"/>
<comment type="caution">
    <text evidence="5">The sequence shown here is derived from an EMBL/GenBank/DDBJ whole genome shotgun (WGS) entry which is preliminary data.</text>
</comment>
<dbReference type="SUPFAM" id="SSF46785">
    <property type="entry name" value="Winged helix' DNA-binding domain"/>
    <property type="match status" value="1"/>
</dbReference>
<dbReference type="Pfam" id="PF01022">
    <property type="entry name" value="HTH_5"/>
    <property type="match status" value="1"/>
</dbReference>
<dbReference type="Proteomes" id="UP000291088">
    <property type="component" value="Unassembled WGS sequence"/>
</dbReference>
<keyword evidence="2" id="KW-0238">DNA-binding</keyword>
<keyword evidence="1" id="KW-0805">Transcription regulation</keyword>
<dbReference type="Gene3D" id="1.10.10.10">
    <property type="entry name" value="Winged helix-like DNA-binding domain superfamily/Winged helix DNA-binding domain"/>
    <property type="match status" value="1"/>
</dbReference>
<dbReference type="InterPro" id="IPR036388">
    <property type="entry name" value="WH-like_DNA-bd_sf"/>
</dbReference>
<dbReference type="InterPro" id="IPR001845">
    <property type="entry name" value="HTH_ArsR_DNA-bd_dom"/>
</dbReference>
<dbReference type="PRINTS" id="PR00778">
    <property type="entry name" value="HTHARSR"/>
</dbReference>
<dbReference type="SMART" id="SM00418">
    <property type="entry name" value="HTH_ARSR"/>
    <property type="match status" value="1"/>
</dbReference>
<proteinExistence type="predicted"/>
<accession>A0A4Q2TWY8</accession>
<dbReference type="NCBIfam" id="NF033788">
    <property type="entry name" value="HTH_metalloreg"/>
    <property type="match status" value="1"/>
</dbReference>
<protein>
    <submittedName>
        <fullName evidence="5">ArsR family transcriptional regulator</fullName>
    </submittedName>
</protein>
<dbReference type="PROSITE" id="PS50987">
    <property type="entry name" value="HTH_ARSR_2"/>
    <property type="match status" value="1"/>
</dbReference>
<dbReference type="InterPro" id="IPR051081">
    <property type="entry name" value="HTH_MetalResp_TranReg"/>
</dbReference>
<evidence type="ECO:0000256" key="2">
    <source>
        <dbReference type="ARBA" id="ARBA00023125"/>
    </source>
</evidence>
<dbReference type="AlphaFoldDB" id="A0A4Q2TWY8"/>
<feature type="domain" description="HTH arsR-type" evidence="4">
    <location>
        <begin position="1"/>
        <end position="89"/>
    </location>
</feature>
<gene>
    <name evidence="5" type="ORF">EUU22_00745</name>
</gene>
<evidence type="ECO:0000256" key="3">
    <source>
        <dbReference type="ARBA" id="ARBA00023163"/>
    </source>
</evidence>
<dbReference type="EMBL" id="SDVB01000037">
    <property type="protein sequence ID" value="RYC27852.1"/>
    <property type="molecule type" value="Genomic_DNA"/>
</dbReference>
<evidence type="ECO:0000256" key="1">
    <source>
        <dbReference type="ARBA" id="ARBA00023015"/>
    </source>
</evidence>